<name>A0A9P7L2Z1_9HYPO</name>
<feature type="compositionally biased region" description="Polar residues" evidence="1">
    <location>
        <begin position="171"/>
        <end position="183"/>
    </location>
</feature>
<feature type="compositionally biased region" description="Low complexity" evidence="1">
    <location>
        <begin position="132"/>
        <end position="143"/>
    </location>
</feature>
<comment type="caution">
    <text evidence="2">The sequence shown here is derived from an EMBL/GenBank/DDBJ whole genome shotgun (WGS) entry which is preliminary data.</text>
</comment>
<reference evidence="2" key="2">
    <citation type="submission" date="2020-10" db="EMBL/GenBank/DDBJ databases">
        <authorList>
            <person name="Peck L.D."/>
            <person name="Nowell R.W."/>
            <person name="Flood J."/>
            <person name="Ryan M.J."/>
            <person name="Barraclough T.G."/>
        </authorList>
    </citation>
    <scope>NUCLEOTIDE SEQUENCE</scope>
    <source>
        <strain evidence="2">IMI 127659i</strain>
    </source>
</reference>
<proteinExistence type="predicted"/>
<sequence length="241" mass="26657">MEEPQYNGQAYTFSLTYHDGYPKLYAHHVTAPTTEEGQPEYHITQLRSFASEEPLEAYEEASSPHELHGSVDPSDYVALQDADDALQQHIADASHYSENSSEETPIPHYLDADADSQEPSQELEAPGFDNPSFTSSFTSSFSTAKRPRQSLSPPSNSRGSLSKSQKRPNTARRTAESSISATGSVRPGSGESHWVETYGRNGKVYFTIAEGKELKTETKDWMEETAADGTQCFYWQSPVSG</sequence>
<accession>A0A9P7L2Z1</accession>
<feature type="region of interest" description="Disordered" evidence="1">
    <location>
        <begin position="94"/>
        <end position="196"/>
    </location>
</feature>
<dbReference type="EMBL" id="JADFTT010000357">
    <property type="protein sequence ID" value="KAG5762684.1"/>
    <property type="molecule type" value="Genomic_DNA"/>
</dbReference>
<gene>
    <name evidence="2" type="ORF">H9Q72_009222</name>
</gene>
<protein>
    <submittedName>
        <fullName evidence="2">Uncharacterized protein</fullName>
    </submittedName>
</protein>
<evidence type="ECO:0000256" key="1">
    <source>
        <dbReference type="SAM" id="MobiDB-lite"/>
    </source>
</evidence>
<feature type="region of interest" description="Disordered" evidence="1">
    <location>
        <begin position="54"/>
        <end position="76"/>
    </location>
</feature>
<evidence type="ECO:0000313" key="3">
    <source>
        <dbReference type="Proteomes" id="UP000750502"/>
    </source>
</evidence>
<dbReference type="OrthoDB" id="5336565at2759"/>
<dbReference type="AlphaFoldDB" id="A0A9P7L2Z1"/>
<feature type="compositionally biased region" description="Polar residues" evidence="1">
    <location>
        <begin position="149"/>
        <end position="163"/>
    </location>
</feature>
<evidence type="ECO:0000313" key="2">
    <source>
        <dbReference type="EMBL" id="KAG5762684.1"/>
    </source>
</evidence>
<dbReference type="Proteomes" id="UP000750502">
    <property type="component" value="Unassembled WGS sequence"/>
</dbReference>
<organism evidence="2 3">
    <name type="scientific">Fusarium xylarioides</name>
    <dbReference type="NCBI Taxonomy" id="221167"/>
    <lineage>
        <taxon>Eukaryota</taxon>
        <taxon>Fungi</taxon>
        <taxon>Dikarya</taxon>
        <taxon>Ascomycota</taxon>
        <taxon>Pezizomycotina</taxon>
        <taxon>Sordariomycetes</taxon>
        <taxon>Hypocreomycetidae</taxon>
        <taxon>Hypocreales</taxon>
        <taxon>Nectriaceae</taxon>
        <taxon>Fusarium</taxon>
        <taxon>Fusarium fujikuroi species complex</taxon>
    </lineage>
</organism>
<reference evidence="2" key="1">
    <citation type="journal article" date="2020" name="bioRxiv">
        <title>Historical genomics reveals the evolutionary mechanisms behind multiple outbreaks of the host-specific coffee wilt pathogen Fusarium xylarioides.</title>
        <authorList>
            <person name="Peck D."/>
            <person name="Nowell R.W."/>
            <person name="Flood J."/>
            <person name="Ryan M.J."/>
            <person name="Barraclough T.G."/>
        </authorList>
    </citation>
    <scope>NUCLEOTIDE SEQUENCE</scope>
    <source>
        <strain evidence="2">IMI 127659i</strain>
    </source>
</reference>
<keyword evidence="3" id="KW-1185">Reference proteome</keyword>